<feature type="region of interest" description="Disordered" evidence="1">
    <location>
        <begin position="1"/>
        <end position="33"/>
    </location>
</feature>
<dbReference type="Proteomes" id="UP000756132">
    <property type="component" value="Chromosome 5"/>
</dbReference>
<dbReference type="InterPro" id="IPR000210">
    <property type="entry name" value="BTB/POZ_dom"/>
</dbReference>
<accession>A0A9Q8LII6</accession>
<name>A0A9Q8LII6_PASFU</name>
<dbReference type="Gene3D" id="3.30.710.10">
    <property type="entry name" value="Potassium Channel Kv1.1, Chain A"/>
    <property type="match status" value="1"/>
</dbReference>
<reference evidence="3" key="1">
    <citation type="submission" date="2021-12" db="EMBL/GenBank/DDBJ databases">
        <authorList>
            <person name="Zaccaron A."/>
            <person name="Stergiopoulos I."/>
        </authorList>
    </citation>
    <scope>NUCLEOTIDE SEQUENCE</scope>
    <source>
        <strain evidence="3">Race5_Kim</strain>
    </source>
</reference>
<dbReference type="PROSITE" id="PS50097">
    <property type="entry name" value="BTB"/>
    <property type="match status" value="1"/>
</dbReference>
<dbReference type="OrthoDB" id="1022638at2759"/>
<evidence type="ECO:0000256" key="1">
    <source>
        <dbReference type="SAM" id="MobiDB-lite"/>
    </source>
</evidence>
<evidence type="ECO:0000313" key="4">
    <source>
        <dbReference type="Proteomes" id="UP000756132"/>
    </source>
</evidence>
<gene>
    <name evidence="3" type="ORF">CLAFUR5_06445</name>
</gene>
<dbReference type="AlphaFoldDB" id="A0A9Q8LII6"/>
<reference evidence="3" key="2">
    <citation type="journal article" date="2022" name="Microb. Genom.">
        <title>A chromosome-scale genome assembly of the tomato pathogen Cladosporium fulvum reveals a compartmentalized genome architecture and the presence of a dispensable chromosome.</title>
        <authorList>
            <person name="Zaccaron A.Z."/>
            <person name="Chen L.H."/>
            <person name="Samaras A."/>
            <person name="Stergiopoulos I."/>
        </authorList>
    </citation>
    <scope>NUCLEOTIDE SEQUENCE</scope>
    <source>
        <strain evidence="3">Race5_Kim</strain>
    </source>
</reference>
<dbReference type="KEGG" id="ffu:CLAFUR5_06445"/>
<dbReference type="PANTHER" id="PTHR47843:SF2">
    <property type="entry name" value="BTB DOMAIN-CONTAINING PROTEIN"/>
    <property type="match status" value="1"/>
</dbReference>
<sequence>MQAPQQLHAGAEGGKKRKRDDDDEQKVTKRRAQPELQQYHELINILVGPAEHLFQIHKEKLCSKSKYFSAALKNDWIEARRQQVKLPEITTEAFQHYFNWVYSNTVYTEPAVHISPEHSAKIHILYIDMYTMAQYLQDIPFCNAVMDCFIDFSRVSGNAPQAEVCQYIERTAPHERLRQCVVDMLVWRVDAEWFIKDLEAWPQAMINQMFKVLMLDPNRELEDRTCLKRRKMVYHEKMEGHEGQRLRIHVRA</sequence>
<organism evidence="3 4">
    <name type="scientific">Passalora fulva</name>
    <name type="common">Tomato leaf mold</name>
    <name type="synonym">Cladosporium fulvum</name>
    <dbReference type="NCBI Taxonomy" id="5499"/>
    <lineage>
        <taxon>Eukaryota</taxon>
        <taxon>Fungi</taxon>
        <taxon>Dikarya</taxon>
        <taxon>Ascomycota</taxon>
        <taxon>Pezizomycotina</taxon>
        <taxon>Dothideomycetes</taxon>
        <taxon>Dothideomycetidae</taxon>
        <taxon>Mycosphaerellales</taxon>
        <taxon>Mycosphaerellaceae</taxon>
        <taxon>Fulvia</taxon>
    </lineage>
</organism>
<protein>
    <recommendedName>
        <fullName evidence="2">BTB domain-containing protein</fullName>
    </recommendedName>
</protein>
<evidence type="ECO:0000259" key="2">
    <source>
        <dbReference type="PROSITE" id="PS50097"/>
    </source>
</evidence>
<feature type="domain" description="BTB" evidence="2">
    <location>
        <begin position="41"/>
        <end position="110"/>
    </location>
</feature>
<dbReference type="PANTHER" id="PTHR47843">
    <property type="entry name" value="BTB DOMAIN-CONTAINING PROTEIN-RELATED"/>
    <property type="match status" value="1"/>
</dbReference>
<dbReference type="RefSeq" id="XP_047762135.1">
    <property type="nucleotide sequence ID" value="XM_047905593.1"/>
</dbReference>
<dbReference type="InterPro" id="IPR011333">
    <property type="entry name" value="SKP1/BTB/POZ_sf"/>
</dbReference>
<dbReference type="SUPFAM" id="SSF54695">
    <property type="entry name" value="POZ domain"/>
    <property type="match status" value="1"/>
</dbReference>
<evidence type="ECO:0000313" key="3">
    <source>
        <dbReference type="EMBL" id="UJO17769.1"/>
    </source>
</evidence>
<proteinExistence type="predicted"/>
<dbReference type="EMBL" id="CP090167">
    <property type="protein sequence ID" value="UJO17769.1"/>
    <property type="molecule type" value="Genomic_DNA"/>
</dbReference>
<dbReference type="Pfam" id="PF00651">
    <property type="entry name" value="BTB"/>
    <property type="match status" value="1"/>
</dbReference>
<dbReference type="CDD" id="cd18186">
    <property type="entry name" value="BTB_POZ_ZBTB_KLHL-like"/>
    <property type="match status" value="1"/>
</dbReference>
<dbReference type="GeneID" id="71986323"/>
<keyword evidence="4" id="KW-1185">Reference proteome</keyword>